<dbReference type="eggNOG" id="KOG3947">
    <property type="taxonomic scope" value="Eukaryota"/>
</dbReference>
<dbReference type="GO" id="GO:0016787">
    <property type="term" value="F:hydrolase activity"/>
    <property type="evidence" value="ECO:0007669"/>
    <property type="project" value="InterPro"/>
</dbReference>
<keyword evidence="3" id="KW-1185">Reference proteome</keyword>
<dbReference type="EMBL" id="KE145363">
    <property type="protein sequence ID" value="EPE30841.1"/>
    <property type="molecule type" value="Genomic_DNA"/>
</dbReference>
<dbReference type="InterPro" id="IPR004843">
    <property type="entry name" value="Calcineurin-like_PHP"/>
</dbReference>
<name>S3DFU8_GLAL2</name>
<dbReference type="OMA" id="GIKFANC"/>
<dbReference type="HOGENOM" id="CLU_041441_2_1_1"/>
<dbReference type="Pfam" id="PF00149">
    <property type="entry name" value="Metallophos"/>
    <property type="match status" value="1"/>
</dbReference>
<dbReference type="InterPro" id="IPR029052">
    <property type="entry name" value="Metallo-depent_PP-like"/>
</dbReference>
<evidence type="ECO:0000313" key="2">
    <source>
        <dbReference type="EMBL" id="EPE30841.1"/>
    </source>
</evidence>
<dbReference type="OrthoDB" id="630188at2759"/>
<evidence type="ECO:0000313" key="3">
    <source>
        <dbReference type="Proteomes" id="UP000016922"/>
    </source>
</evidence>
<dbReference type="KEGG" id="glz:GLAREA_03808"/>
<protein>
    <submittedName>
        <fullName evidence="2">Metallo-dependent phosphatase</fullName>
    </submittedName>
</protein>
<dbReference type="SUPFAM" id="SSF56300">
    <property type="entry name" value="Metallo-dependent phosphatases"/>
    <property type="match status" value="1"/>
</dbReference>
<dbReference type="AlphaFoldDB" id="S3DFU8"/>
<dbReference type="Gene3D" id="3.60.21.10">
    <property type="match status" value="1"/>
</dbReference>
<organism evidence="2 3">
    <name type="scientific">Glarea lozoyensis (strain ATCC 20868 / MF5171)</name>
    <dbReference type="NCBI Taxonomy" id="1116229"/>
    <lineage>
        <taxon>Eukaryota</taxon>
        <taxon>Fungi</taxon>
        <taxon>Dikarya</taxon>
        <taxon>Ascomycota</taxon>
        <taxon>Pezizomycotina</taxon>
        <taxon>Leotiomycetes</taxon>
        <taxon>Helotiales</taxon>
        <taxon>Helotiaceae</taxon>
        <taxon>Glarea</taxon>
    </lineage>
</organism>
<dbReference type="InterPro" id="IPR051693">
    <property type="entry name" value="UPF0046_metallophosphoest"/>
</dbReference>
<gene>
    <name evidence="2" type="ORF">GLAREA_03808</name>
</gene>
<accession>S3DFU8</accession>
<dbReference type="GeneID" id="19462863"/>
<dbReference type="Proteomes" id="UP000016922">
    <property type="component" value="Unassembled WGS sequence"/>
</dbReference>
<proteinExistence type="predicted"/>
<dbReference type="PANTHER" id="PTHR12905">
    <property type="entry name" value="METALLOPHOSPHOESTERASE"/>
    <property type="match status" value="1"/>
</dbReference>
<dbReference type="PANTHER" id="PTHR12905:SF0">
    <property type="entry name" value="CALCINEURIN-LIKE PHOSPHOESTERASE DOMAIN-CONTAINING PROTEIN"/>
    <property type="match status" value="1"/>
</dbReference>
<reference evidence="2 3" key="1">
    <citation type="journal article" date="2013" name="BMC Genomics">
        <title>Genomics-driven discovery of the pneumocandin biosynthetic gene cluster in the fungus Glarea lozoyensis.</title>
        <authorList>
            <person name="Chen L."/>
            <person name="Yue Q."/>
            <person name="Zhang X."/>
            <person name="Xiang M."/>
            <person name="Wang C."/>
            <person name="Li S."/>
            <person name="Che Y."/>
            <person name="Ortiz-Lopez F.J."/>
            <person name="Bills G.F."/>
            <person name="Liu X."/>
            <person name="An Z."/>
        </authorList>
    </citation>
    <scope>NUCLEOTIDE SEQUENCE [LARGE SCALE GENOMIC DNA]</scope>
    <source>
        <strain evidence="3">ATCC 20868 / MF5171</strain>
    </source>
</reference>
<feature type="domain" description="Calcineurin-like phosphoesterase" evidence="1">
    <location>
        <begin position="7"/>
        <end position="210"/>
    </location>
</feature>
<sequence>MATTTTRFMIISDTHNFQFGNAERYDGEFVQPTPKCDVLLHCGDLTMTGGIADYKKCIQMLGTIDAEVKLVIAGNHDRDLDPNWDQHPDEFDQEVQDEHEEAIALWKGPIAKAAGFTIYTSPYQPEFCNWAFPYERDEDRFNPEDKVAPGMKCIAKNPIPDFPGIDLMMTHGPSKDILDWTPDQNVGCESLLRAVSRARLKLYCFGHIHEAYGMEMISWEEDKSLIGQAAYKSKVVHKNEYPEPSIMPIKHGEETLMVNAAIMNMGYRPTNSPWLLDIELPRV</sequence>
<evidence type="ECO:0000259" key="1">
    <source>
        <dbReference type="Pfam" id="PF00149"/>
    </source>
</evidence>
<dbReference type="CDD" id="cd07379">
    <property type="entry name" value="MPP_239FB"/>
    <property type="match status" value="1"/>
</dbReference>
<dbReference type="RefSeq" id="XP_008082252.1">
    <property type="nucleotide sequence ID" value="XM_008084061.1"/>
</dbReference>